<organism evidence="1">
    <name type="scientific">uncultured prokaryote</name>
    <dbReference type="NCBI Taxonomy" id="198431"/>
    <lineage>
        <taxon>unclassified sequences</taxon>
        <taxon>environmental samples</taxon>
    </lineage>
</organism>
<accession>A0A0H5Q7W0</accession>
<evidence type="ECO:0000313" key="1">
    <source>
        <dbReference type="EMBL" id="CRY97479.1"/>
    </source>
</evidence>
<dbReference type="EMBL" id="LN854104">
    <property type="protein sequence ID" value="CRY97479.1"/>
    <property type="molecule type" value="Genomic_DNA"/>
</dbReference>
<sequence length="188" mass="19921">MAEMREVLTTWTSTNSKVGTSVMYFDPEMASAEDCRQALFLAWSTLKVDLTGGTSFSVATEGRLIEASTGTLTGAWSAGTPATVPGTGTGSPVPNASMLLVRSETGIIRNGHRVRGRTFIPGLSTNFTSGGEITTGVQTLVNNAFDLDFILAAAPVVWSRPGPKGPGLAVPVVSYSAWRELAVLRRRR</sequence>
<reference evidence="1" key="2">
    <citation type="submission" date="2015-07" db="EMBL/GenBank/DDBJ databases">
        <title>Plasmids, circular viruses and viroids from rat gut.</title>
        <authorList>
            <person name="Jorgensen T.J."/>
            <person name="Hansen M.A."/>
            <person name="Xu Z."/>
            <person name="Tabak M.A."/>
            <person name="Sorensen S.J."/>
            <person name="Hansen L.H."/>
        </authorList>
    </citation>
    <scope>NUCLEOTIDE SEQUENCE</scope>
    <source>
        <strain evidence="1">RGFK1576</strain>
    </source>
</reference>
<proteinExistence type="predicted"/>
<name>A0A0H5Q7W0_9ZZZZ</name>
<protein>
    <submittedName>
        <fullName evidence="1">Uncharacterized protein</fullName>
    </submittedName>
</protein>
<dbReference type="AlphaFoldDB" id="A0A0H5Q7W0"/>
<reference evidence="1" key="1">
    <citation type="submission" date="2015-06" db="EMBL/GenBank/DDBJ databases">
        <authorList>
            <person name="Joergensen T."/>
        </authorList>
    </citation>
    <scope>NUCLEOTIDE SEQUENCE</scope>
    <source>
        <strain evidence="1">RGFK1576</strain>
    </source>
</reference>